<reference evidence="1 2" key="1">
    <citation type="submission" date="2013-08" db="EMBL/GenBank/DDBJ databases">
        <title>Gluconobacter thailandicus NBRC 3257 whole genome sequence.</title>
        <authorList>
            <person name="Matsutani M."/>
            <person name="Yakushi T."/>
            <person name="Matsushita K."/>
        </authorList>
    </citation>
    <scope>NUCLEOTIDE SEQUENCE [LARGE SCALE GENOMIC DNA]</scope>
    <source>
        <strain evidence="1 2">NBRC 3257</strain>
    </source>
</reference>
<organism evidence="1 2">
    <name type="scientific">Gluconobacter thailandicus NBRC 3257</name>
    <dbReference type="NCBI Taxonomy" id="1381097"/>
    <lineage>
        <taxon>Bacteria</taxon>
        <taxon>Pseudomonadati</taxon>
        <taxon>Pseudomonadota</taxon>
        <taxon>Alphaproteobacteria</taxon>
        <taxon>Acetobacterales</taxon>
        <taxon>Acetobacteraceae</taxon>
        <taxon>Gluconobacter</taxon>
    </lineage>
</organism>
<proteinExistence type="predicted"/>
<evidence type="ECO:0000313" key="2">
    <source>
        <dbReference type="Proteomes" id="UP000018209"/>
    </source>
</evidence>
<accession>A0ABQ0IVP4</accession>
<gene>
    <name evidence="1" type="ORF">NBRC3257_1272</name>
</gene>
<protein>
    <recommendedName>
        <fullName evidence="3">Transposase</fullName>
    </recommendedName>
</protein>
<dbReference type="Proteomes" id="UP000018209">
    <property type="component" value="Unassembled WGS sequence"/>
</dbReference>
<name>A0ABQ0IVP4_GLUTH</name>
<evidence type="ECO:0000313" key="1">
    <source>
        <dbReference type="EMBL" id="GAD26273.1"/>
    </source>
</evidence>
<evidence type="ECO:0008006" key="3">
    <source>
        <dbReference type="Google" id="ProtNLM"/>
    </source>
</evidence>
<dbReference type="EMBL" id="BASM01000015">
    <property type="protein sequence ID" value="GAD26273.1"/>
    <property type="molecule type" value="Genomic_DNA"/>
</dbReference>
<comment type="caution">
    <text evidence="1">The sequence shown here is derived from an EMBL/GenBank/DDBJ whole genome shotgun (WGS) entry which is preliminary data.</text>
</comment>
<sequence length="41" mass="4529">MITRKPSRIGARFEDAEKAVCFNKAAVFGPNQGRPQGARRP</sequence>
<keyword evidence="2" id="KW-1185">Reference proteome</keyword>